<dbReference type="Gene3D" id="3.40.710.10">
    <property type="entry name" value="DD-peptidase/beta-lactamase superfamily"/>
    <property type="match status" value="1"/>
</dbReference>
<evidence type="ECO:0000313" key="3">
    <source>
        <dbReference type="EMBL" id="SCG74903.1"/>
    </source>
</evidence>
<dbReference type="Pfam" id="PF00144">
    <property type="entry name" value="Beta-lactamase"/>
    <property type="match status" value="1"/>
</dbReference>
<dbReference type="InterPro" id="IPR006311">
    <property type="entry name" value="TAT_signal"/>
</dbReference>
<evidence type="ECO:0000313" key="4">
    <source>
        <dbReference type="Proteomes" id="UP000198226"/>
    </source>
</evidence>
<dbReference type="Proteomes" id="UP000198226">
    <property type="component" value="Chromosome I"/>
</dbReference>
<organism evidence="3 4">
    <name type="scientific">Micromonospora rifamycinica</name>
    <dbReference type="NCBI Taxonomy" id="291594"/>
    <lineage>
        <taxon>Bacteria</taxon>
        <taxon>Bacillati</taxon>
        <taxon>Actinomycetota</taxon>
        <taxon>Actinomycetes</taxon>
        <taxon>Micromonosporales</taxon>
        <taxon>Micromonosporaceae</taxon>
        <taxon>Micromonospora</taxon>
    </lineage>
</organism>
<dbReference type="InterPro" id="IPR012338">
    <property type="entry name" value="Beta-lactam/transpept-like"/>
</dbReference>
<name>A0A120F9J4_9ACTN</name>
<feature type="region of interest" description="Disordered" evidence="1">
    <location>
        <begin position="37"/>
        <end position="59"/>
    </location>
</feature>
<protein>
    <submittedName>
        <fullName evidence="3">CubicO group peptidase, beta-lactamase class C family</fullName>
    </submittedName>
</protein>
<dbReference type="EMBL" id="LT607752">
    <property type="protein sequence ID" value="SCG74903.1"/>
    <property type="molecule type" value="Genomic_DNA"/>
</dbReference>
<dbReference type="AlphaFoldDB" id="A0A120F9J4"/>
<dbReference type="RefSeq" id="WP_067304105.1">
    <property type="nucleotide sequence ID" value="NZ_LRMV01000021.1"/>
</dbReference>
<gene>
    <name evidence="3" type="ORF">GA0070623_3940</name>
</gene>
<accession>A0A120F9J4</accession>
<keyword evidence="4" id="KW-1185">Reference proteome</keyword>
<dbReference type="PANTHER" id="PTHR43283">
    <property type="entry name" value="BETA-LACTAMASE-RELATED"/>
    <property type="match status" value="1"/>
</dbReference>
<dbReference type="PROSITE" id="PS51318">
    <property type="entry name" value="TAT"/>
    <property type="match status" value="1"/>
</dbReference>
<sequence length="424" mass="44324">MNQDDARGIDRRRLVTWGGMAAAGMVAAAGGPLVGAGTGHAAPARPGPAGRDRIPPDTRPGGAYDRYVARLAAEGRFSGVVLLSHRGRTVLSRSYGMADRERRIRNHEGTAFNLSSGSQPFLSVAVLRLVQQGRVTLSDPVGAHLTGLAGPIAEQVTLHHLLTSTSGLDAPMPDWQRVFHSREEVRGYHEQWVRQATLAGVPGTGSNGHLPGGGVGLAMAAQVVEAVSGMTFWDYVHEHVFGRCGMTGSAYYSRDQWLTDEHIAHPYLRQADGSLVDAVRNLDEGSLDPNILGRNPGRGFIGYASGDGFATAPDLVRFAEALRDGTVLDRPYADLFAGAKLPGPEPTAYEGYTMPVSIVNGQWVIGRGGGAGGVGANWSIYPDTGWVGVVLANSDGVPVLDICLREAAAVTGGPVGPPGGGGGG</sequence>
<dbReference type="SUPFAM" id="SSF56601">
    <property type="entry name" value="beta-lactamase/transpeptidase-like"/>
    <property type="match status" value="1"/>
</dbReference>
<evidence type="ECO:0000259" key="2">
    <source>
        <dbReference type="Pfam" id="PF00144"/>
    </source>
</evidence>
<reference evidence="4" key="1">
    <citation type="submission" date="2016-06" db="EMBL/GenBank/DDBJ databases">
        <authorList>
            <person name="Varghese N."/>
            <person name="Submissions Spin"/>
        </authorList>
    </citation>
    <scope>NUCLEOTIDE SEQUENCE [LARGE SCALE GENOMIC DNA]</scope>
    <source>
        <strain evidence="4">DSM 44983</strain>
    </source>
</reference>
<dbReference type="InterPro" id="IPR001466">
    <property type="entry name" value="Beta-lactam-related"/>
</dbReference>
<evidence type="ECO:0000256" key="1">
    <source>
        <dbReference type="SAM" id="MobiDB-lite"/>
    </source>
</evidence>
<proteinExistence type="predicted"/>
<feature type="compositionally biased region" description="Low complexity" evidence="1">
    <location>
        <begin position="39"/>
        <end position="49"/>
    </location>
</feature>
<dbReference type="InterPro" id="IPR050789">
    <property type="entry name" value="Diverse_Enzym_Activities"/>
</dbReference>
<dbReference type="OrthoDB" id="3863176at2"/>
<feature type="domain" description="Beta-lactamase-related" evidence="2">
    <location>
        <begin position="65"/>
        <end position="397"/>
    </location>
</feature>